<dbReference type="Pfam" id="PF07702">
    <property type="entry name" value="UTRA"/>
    <property type="match status" value="1"/>
</dbReference>
<dbReference type="InterPro" id="IPR011663">
    <property type="entry name" value="UTRA"/>
</dbReference>
<dbReference type="InterPro" id="IPR050807">
    <property type="entry name" value="TransReg_Diox_bact_type"/>
</dbReference>
<evidence type="ECO:0000313" key="3">
    <source>
        <dbReference type="EMBL" id="SFF63179.1"/>
    </source>
</evidence>
<dbReference type="SUPFAM" id="SSF64288">
    <property type="entry name" value="Chorismate lyase-like"/>
    <property type="match status" value="1"/>
</dbReference>
<evidence type="ECO:0000313" key="4">
    <source>
        <dbReference type="Proteomes" id="UP000198661"/>
    </source>
</evidence>
<protein>
    <submittedName>
        <fullName evidence="3">Helix-turn-helix</fullName>
    </submittedName>
</protein>
<dbReference type="SUPFAM" id="SSF47413">
    <property type="entry name" value="lambda repressor-like DNA-binding domains"/>
    <property type="match status" value="1"/>
</dbReference>
<dbReference type="PANTHER" id="PTHR46797">
    <property type="entry name" value="HTH-TYPE TRANSCRIPTIONAL REGULATOR"/>
    <property type="match status" value="1"/>
</dbReference>
<accession>A0A1I2KA44</accession>
<dbReference type="InterPro" id="IPR028978">
    <property type="entry name" value="Chorismate_lyase_/UTRA_dom_sf"/>
</dbReference>
<dbReference type="RefSeq" id="WP_177198896.1">
    <property type="nucleotide sequence ID" value="NZ_FOOK01000001.1"/>
</dbReference>
<dbReference type="SMART" id="SM00866">
    <property type="entry name" value="UTRA"/>
    <property type="match status" value="1"/>
</dbReference>
<dbReference type="SMART" id="SM00530">
    <property type="entry name" value="HTH_XRE"/>
    <property type="match status" value="1"/>
</dbReference>
<name>A0A1I2KA44_9BACL</name>
<keyword evidence="4" id="KW-1185">Reference proteome</keyword>
<dbReference type="InterPro" id="IPR001387">
    <property type="entry name" value="Cro/C1-type_HTH"/>
</dbReference>
<proteinExistence type="predicted"/>
<dbReference type="PROSITE" id="PS50943">
    <property type="entry name" value="HTH_CROC1"/>
    <property type="match status" value="1"/>
</dbReference>
<dbReference type="STRING" id="201973.SAMN04488025_10147"/>
<dbReference type="Gene3D" id="3.40.1410.10">
    <property type="entry name" value="Chorismate lyase-like"/>
    <property type="match status" value="1"/>
</dbReference>
<dbReference type="GO" id="GO:0005829">
    <property type="term" value="C:cytosol"/>
    <property type="evidence" value="ECO:0007669"/>
    <property type="project" value="TreeGrafter"/>
</dbReference>
<evidence type="ECO:0000256" key="1">
    <source>
        <dbReference type="ARBA" id="ARBA00023125"/>
    </source>
</evidence>
<feature type="domain" description="HTH cro/C1-type" evidence="2">
    <location>
        <begin position="8"/>
        <end position="63"/>
    </location>
</feature>
<dbReference type="InterPro" id="IPR010982">
    <property type="entry name" value="Lambda_DNA-bd_dom_sf"/>
</dbReference>
<gene>
    <name evidence="3" type="ORF">SAMN04488025_10147</name>
</gene>
<dbReference type="PANTHER" id="PTHR46797:SF1">
    <property type="entry name" value="METHYLPHOSPHONATE SYNTHASE"/>
    <property type="match status" value="1"/>
</dbReference>
<reference evidence="3 4" key="1">
    <citation type="submission" date="2016-10" db="EMBL/GenBank/DDBJ databases">
        <authorList>
            <person name="de Groot N.N."/>
        </authorList>
    </citation>
    <scope>NUCLEOTIDE SEQUENCE [LARGE SCALE GENOMIC DNA]</scope>
    <source>
        <strain evidence="3 4">DSM 44945</strain>
    </source>
</reference>
<dbReference type="Gene3D" id="1.10.260.40">
    <property type="entry name" value="lambda repressor-like DNA-binding domains"/>
    <property type="match status" value="1"/>
</dbReference>
<sequence>MSKFPAILKELRAERKISLSELSKLTGIDQGYLSRLERGEKSNPSAEVLSKLADALGVTTDFLLGRSFYLSDRRGGFSGFGRHYGKKATKKLIELRTIKTPDDLPKTIRHELQPPVLLYSVIQLLDNKPLAISRSYLPSSLPLDDLEKILGGVKKDPTLSLYKTLESLGKKPATCEEHLTAEMPSSDETSLLEISEGIPVIQITRRTFDTSSYLVECCLMTLRADAHQLTYRFAL</sequence>
<dbReference type="GO" id="GO:0003700">
    <property type="term" value="F:DNA-binding transcription factor activity"/>
    <property type="evidence" value="ECO:0007669"/>
    <property type="project" value="TreeGrafter"/>
</dbReference>
<dbReference type="EMBL" id="FOOK01000001">
    <property type="protein sequence ID" value="SFF63179.1"/>
    <property type="molecule type" value="Genomic_DNA"/>
</dbReference>
<dbReference type="GO" id="GO:0003677">
    <property type="term" value="F:DNA binding"/>
    <property type="evidence" value="ECO:0007669"/>
    <property type="project" value="UniProtKB-KW"/>
</dbReference>
<keyword evidence="1" id="KW-0238">DNA-binding</keyword>
<dbReference type="CDD" id="cd00093">
    <property type="entry name" value="HTH_XRE"/>
    <property type="match status" value="1"/>
</dbReference>
<dbReference type="AlphaFoldDB" id="A0A1I2KA44"/>
<evidence type="ECO:0000259" key="2">
    <source>
        <dbReference type="PROSITE" id="PS50943"/>
    </source>
</evidence>
<dbReference type="Pfam" id="PF01381">
    <property type="entry name" value="HTH_3"/>
    <property type="match status" value="1"/>
</dbReference>
<organism evidence="3 4">
    <name type="scientific">Planifilum fulgidum</name>
    <dbReference type="NCBI Taxonomy" id="201973"/>
    <lineage>
        <taxon>Bacteria</taxon>
        <taxon>Bacillati</taxon>
        <taxon>Bacillota</taxon>
        <taxon>Bacilli</taxon>
        <taxon>Bacillales</taxon>
        <taxon>Thermoactinomycetaceae</taxon>
        <taxon>Planifilum</taxon>
    </lineage>
</organism>
<dbReference type="Proteomes" id="UP000198661">
    <property type="component" value="Unassembled WGS sequence"/>
</dbReference>